<reference evidence="1" key="1">
    <citation type="submission" date="2020-10" db="EMBL/GenBank/DDBJ databases">
        <authorList>
            <person name="Gilroy R."/>
        </authorList>
    </citation>
    <scope>NUCLEOTIDE SEQUENCE</scope>
    <source>
        <strain evidence="1">2830</strain>
    </source>
</reference>
<organism evidence="1 2">
    <name type="scientific">Candidatus Avidehalobacter gallistercoris</name>
    <dbReference type="NCBI Taxonomy" id="2840694"/>
    <lineage>
        <taxon>Bacteria</taxon>
        <taxon>Bacillati</taxon>
        <taxon>Bacillota</taxon>
        <taxon>Clostridia</taxon>
        <taxon>Eubacteriales</taxon>
        <taxon>Peptococcaceae</taxon>
        <taxon>Peptococcaceae incertae sedis</taxon>
        <taxon>Candidatus Avidehalobacter</taxon>
    </lineage>
</organism>
<reference evidence="1" key="2">
    <citation type="journal article" date="2021" name="PeerJ">
        <title>Extensive microbial diversity within the chicken gut microbiome revealed by metagenomics and culture.</title>
        <authorList>
            <person name="Gilroy R."/>
            <person name="Ravi A."/>
            <person name="Getino M."/>
            <person name="Pursley I."/>
            <person name="Horton D.L."/>
            <person name="Alikhan N.F."/>
            <person name="Baker D."/>
            <person name="Gharbi K."/>
            <person name="Hall N."/>
            <person name="Watson M."/>
            <person name="Adriaenssens E.M."/>
            <person name="Foster-Nyarko E."/>
            <person name="Jarju S."/>
            <person name="Secka A."/>
            <person name="Antonio M."/>
            <person name="Oren A."/>
            <person name="Chaudhuri R.R."/>
            <person name="La Ragione R."/>
            <person name="Hildebrand F."/>
            <person name="Pallen M.J."/>
        </authorList>
    </citation>
    <scope>NUCLEOTIDE SEQUENCE</scope>
    <source>
        <strain evidence="1">2830</strain>
    </source>
</reference>
<evidence type="ECO:0000313" key="1">
    <source>
        <dbReference type="EMBL" id="HIU10174.1"/>
    </source>
</evidence>
<dbReference type="AlphaFoldDB" id="A0A9D1HJD6"/>
<dbReference type="EMBL" id="DVMH01000018">
    <property type="protein sequence ID" value="HIU10174.1"/>
    <property type="molecule type" value="Genomic_DNA"/>
</dbReference>
<protein>
    <submittedName>
        <fullName evidence="1">Uncharacterized protein</fullName>
    </submittedName>
</protein>
<comment type="caution">
    <text evidence="1">The sequence shown here is derived from an EMBL/GenBank/DDBJ whole genome shotgun (WGS) entry which is preliminary data.</text>
</comment>
<name>A0A9D1HJD6_9FIRM</name>
<evidence type="ECO:0000313" key="2">
    <source>
        <dbReference type="Proteomes" id="UP000824124"/>
    </source>
</evidence>
<dbReference type="Proteomes" id="UP000824124">
    <property type="component" value="Unassembled WGS sequence"/>
</dbReference>
<proteinExistence type="predicted"/>
<gene>
    <name evidence="1" type="ORF">IAB00_02865</name>
</gene>
<accession>A0A9D1HJD6</accession>
<sequence length="373" mass="41334">MDYTKNYNLKKPAAEDYYNIADFNENSDTIDEKLLLGDNALTLANQLLSRVKVLENNYSLLATKARILVTIYGPSGCNVSLTSGDSSCTATIGSSMEVTLTVDNIGESRVKFTYMNASYTVKMQIDNTEHRFVAAPIPLSQASWAYIAKVSEHGLAQTCWKVGDTKKINVDGATADVHILGFEHDNLYTPAEAPLVTARHDFTKAGISFGLVDILPTMYPIHPNKDDAVNWGTCDLRLKTLPALLASMDEGLQAAIKTVRKVTALPGANHDYYDYAWAANGTAQVTDDKLFIFSERDLYGTHRCSSPYIWYETPAYDYYRQGGTVVRSDSFWLRNSNYNSSGGVNYTLYVLTDNTINNRVNTSLLGLLFGFCV</sequence>